<comment type="caution">
    <text evidence="10">The sequence shown here is derived from an EMBL/GenBank/DDBJ whole genome shotgun (WGS) entry which is preliminary data.</text>
</comment>
<proteinExistence type="inferred from homology"/>
<name>A0A8X7WUH2_POLSE</name>
<feature type="compositionally biased region" description="Basic and acidic residues" evidence="8">
    <location>
        <begin position="14"/>
        <end position="24"/>
    </location>
</feature>
<feature type="compositionally biased region" description="Polar residues" evidence="8">
    <location>
        <begin position="133"/>
        <end position="146"/>
    </location>
</feature>
<dbReference type="InterPro" id="IPR009057">
    <property type="entry name" value="Homeodomain-like_sf"/>
</dbReference>
<evidence type="ECO:0000256" key="6">
    <source>
        <dbReference type="ARBA" id="ARBA00076971"/>
    </source>
</evidence>
<dbReference type="SUPFAM" id="SSF46689">
    <property type="entry name" value="Homeodomain-like"/>
    <property type="match status" value="1"/>
</dbReference>
<accession>A0A8X7WUH2</accession>
<evidence type="ECO:0000259" key="9">
    <source>
        <dbReference type="PROSITE" id="PS51293"/>
    </source>
</evidence>
<keyword evidence="1" id="KW-0597">Phosphoprotein</keyword>
<keyword evidence="11" id="KW-1185">Reference proteome</keyword>
<feature type="compositionally biased region" description="Gly residues" evidence="8">
    <location>
        <begin position="109"/>
        <end position="118"/>
    </location>
</feature>
<evidence type="ECO:0000256" key="8">
    <source>
        <dbReference type="SAM" id="MobiDB-lite"/>
    </source>
</evidence>
<gene>
    <name evidence="10" type="primary">Cramp1</name>
    <name evidence="10" type="ORF">GTO96_0008031</name>
</gene>
<dbReference type="PANTHER" id="PTHR21677:SF1">
    <property type="entry name" value="PROTEIN CRAMPED-LIKE"/>
    <property type="match status" value="1"/>
</dbReference>
<evidence type="ECO:0000313" key="11">
    <source>
        <dbReference type="Proteomes" id="UP000886611"/>
    </source>
</evidence>
<evidence type="ECO:0000256" key="3">
    <source>
        <dbReference type="ARBA" id="ARBA00023242"/>
    </source>
</evidence>
<feature type="region of interest" description="Disordered" evidence="8">
    <location>
        <begin position="133"/>
        <end position="164"/>
    </location>
</feature>
<dbReference type="InterPro" id="IPR017884">
    <property type="entry name" value="SANT_dom"/>
</dbReference>
<dbReference type="PROSITE" id="PS51293">
    <property type="entry name" value="SANT"/>
    <property type="match status" value="1"/>
</dbReference>
<dbReference type="PANTHER" id="PTHR21677">
    <property type="entry name" value="CRAMPED PROTEIN"/>
    <property type="match status" value="1"/>
</dbReference>
<feature type="non-terminal residue" evidence="10">
    <location>
        <position position="1"/>
    </location>
</feature>
<evidence type="ECO:0000256" key="4">
    <source>
        <dbReference type="ARBA" id="ARBA00061503"/>
    </source>
</evidence>
<dbReference type="Gene3D" id="1.10.10.60">
    <property type="entry name" value="Homeodomain-like"/>
    <property type="match status" value="1"/>
</dbReference>
<feature type="domain" description="SANT" evidence="9">
    <location>
        <begin position="164"/>
        <end position="224"/>
    </location>
</feature>
<evidence type="ECO:0000256" key="7">
    <source>
        <dbReference type="ARBA" id="ARBA00081828"/>
    </source>
</evidence>
<dbReference type="Proteomes" id="UP000886611">
    <property type="component" value="Unassembled WGS sequence"/>
</dbReference>
<evidence type="ECO:0000313" key="10">
    <source>
        <dbReference type="EMBL" id="KAG2455569.1"/>
    </source>
</evidence>
<feature type="compositionally biased region" description="Low complexity" evidence="8">
    <location>
        <begin position="51"/>
        <end position="75"/>
    </location>
</feature>
<dbReference type="InterPro" id="IPR055315">
    <property type="entry name" value="Cramped-like"/>
</dbReference>
<organism evidence="10 11">
    <name type="scientific">Polypterus senegalus</name>
    <name type="common">Senegal bichir</name>
    <dbReference type="NCBI Taxonomy" id="55291"/>
    <lineage>
        <taxon>Eukaryota</taxon>
        <taxon>Metazoa</taxon>
        <taxon>Chordata</taxon>
        <taxon>Craniata</taxon>
        <taxon>Vertebrata</taxon>
        <taxon>Euteleostomi</taxon>
        <taxon>Actinopterygii</taxon>
        <taxon>Polypteriformes</taxon>
        <taxon>Polypteridae</taxon>
        <taxon>Polypterus</taxon>
    </lineage>
</organism>
<dbReference type="FunFam" id="1.10.10.60:FF:000439">
    <property type="entry name" value="Cramped chromatin regulator homolog 1"/>
    <property type="match status" value="1"/>
</dbReference>
<feature type="compositionally biased region" description="Acidic residues" evidence="8">
    <location>
        <begin position="25"/>
        <end position="34"/>
    </location>
</feature>
<keyword evidence="3" id="KW-0539">Nucleus</keyword>
<dbReference type="AlphaFoldDB" id="A0A8X7WUH2"/>
<evidence type="ECO:0000256" key="2">
    <source>
        <dbReference type="ARBA" id="ARBA00023125"/>
    </source>
</evidence>
<dbReference type="GO" id="GO:0007389">
    <property type="term" value="P:pattern specification process"/>
    <property type="evidence" value="ECO:0007669"/>
    <property type="project" value="TreeGrafter"/>
</dbReference>
<feature type="region of interest" description="Disordered" evidence="8">
    <location>
        <begin position="1"/>
        <end position="118"/>
    </location>
</feature>
<sequence length="366" mass="40239">MTVKLGEGGGNNEAAKKGSRKLEGCEEEEEDESGEVAGDERSTKSDGHLHPAPSSSSSSSSAATAAASSSNPQPSHGQDQHHFLRSSVRPPSKRLRKDAGPATLNGLGTARGKGSENGGAVVGACNSTGTLLISSGGASKTPSRSLGPTDKEEGNKKKARRQWESWSAEDKNSFFEGLYEHGKDFEAIQNNIALKYKKKGKPASMVKNKEQVRHFYYRTWHKISKYIDSNNGMDDKNAAKLNELIQVGATTVRYNGRKLRIKAPMCRALKRLCDPDGISDEEDQKPVRLPLRVPVELQPRSNHSWARVQSLSHNPRLRMVVELHRKLSSLIEFLKQKWAVNENRIVSFKHDSLGLLLLYPANHPAS</sequence>
<feature type="non-terminal residue" evidence="10">
    <location>
        <position position="366"/>
    </location>
</feature>
<feature type="compositionally biased region" description="Basic and acidic residues" evidence="8">
    <location>
        <begin position="38"/>
        <end position="49"/>
    </location>
</feature>
<protein>
    <recommendedName>
        <fullName evidence="5">Protein cramped-like</fullName>
    </recommendedName>
    <alternativeName>
        <fullName evidence="7">Cramped chromatin regulator homolog 1</fullName>
    </alternativeName>
    <alternativeName>
        <fullName evidence="6">Hematological and neurological expressed 1-like protein</fullName>
    </alternativeName>
</protein>
<dbReference type="GO" id="GO:0003677">
    <property type="term" value="F:DNA binding"/>
    <property type="evidence" value="ECO:0007669"/>
    <property type="project" value="UniProtKB-KW"/>
</dbReference>
<keyword evidence="2" id="KW-0238">DNA-binding</keyword>
<feature type="compositionally biased region" description="Gly residues" evidence="8">
    <location>
        <begin position="1"/>
        <end position="11"/>
    </location>
</feature>
<reference evidence="10 11" key="1">
    <citation type="journal article" date="2021" name="Cell">
        <title>Tracing the genetic footprints of vertebrate landing in non-teleost ray-finned fishes.</title>
        <authorList>
            <person name="Bi X."/>
            <person name="Wang K."/>
            <person name="Yang L."/>
            <person name="Pan H."/>
            <person name="Jiang H."/>
            <person name="Wei Q."/>
            <person name="Fang M."/>
            <person name="Yu H."/>
            <person name="Zhu C."/>
            <person name="Cai Y."/>
            <person name="He Y."/>
            <person name="Gan X."/>
            <person name="Zeng H."/>
            <person name="Yu D."/>
            <person name="Zhu Y."/>
            <person name="Jiang H."/>
            <person name="Qiu Q."/>
            <person name="Yang H."/>
            <person name="Zhang Y.E."/>
            <person name="Wang W."/>
            <person name="Zhu M."/>
            <person name="He S."/>
            <person name="Zhang G."/>
        </authorList>
    </citation>
    <scope>NUCLEOTIDE SEQUENCE [LARGE SCALE GENOMIC DNA]</scope>
    <source>
        <strain evidence="10">Bchr_013</strain>
    </source>
</reference>
<dbReference type="EMBL" id="JAATIS010009265">
    <property type="protein sequence ID" value="KAG2455569.1"/>
    <property type="molecule type" value="Genomic_DNA"/>
</dbReference>
<comment type="similarity">
    <text evidence="4">Belongs to the cramped family.</text>
</comment>
<evidence type="ECO:0000256" key="5">
    <source>
        <dbReference type="ARBA" id="ARBA00074058"/>
    </source>
</evidence>
<dbReference type="GO" id="GO:0005634">
    <property type="term" value="C:nucleus"/>
    <property type="evidence" value="ECO:0007669"/>
    <property type="project" value="TreeGrafter"/>
</dbReference>
<dbReference type="GO" id="GO:0003682">
    <property type="term" value="F:chromatin binding"/>
    <property type="evidence" value="ECO:0007669"/>
    <property type="project" value="InterPro"/>
</dbReference>
<evidence type="ECO:0000256" key="1">
    <source>
        <dbReference type="ARBA" id="ARBA00022553"/>
    </source>
</evidence>